<dbReference type="RefSeq" id="WP_146647240.1">
    <property type="nucleotide sequence ID" value="NZ_CP012333.1"/>
</dbReference>
<feature type="signal peptide" evidence="2">
    <location>
        <begin position="1"/>
        <end position="17"/>
    </location>
</feature>
<dbReference type="AlphaFoldDB" id="A0A0K1PQQ7"/>
<accession>A0A0K1PQQ7</accession>
<dbReference type="Proteomes" id="UP000064967">
    <property type="component" value="Chromosome"/>
</dbReference>
<keyword evidence="4" id="KW-1185">Reference proteome</keyword>
<proteinExistence type="predicted"/>
<reference evidence="3 4" key="1">
    <citation type="submission" date="2015-08" db="EMBL/GenBank/DDBJ databases">
        <authorList>
            <person name="Babu N.S."/>
            <person name="Beckwith C.J."/>
            <person name="Beseler K.G."/>
            <person name="Brison A."/>
            <person name="Carone J.V."/>
            <person name="Caskin T.P."/>
            <person name="Diamond M."/>
            <person name="Durham M.E."/>
            <person name="Foxe J.M."/>
            <person name="Go M."/>
            <person name="Henderson B.A."/>
            <person name="Jones I.B."/>
            <person name="McGettigan J.A."/>
            <person name="Micheletti S.J."/>
            <person name="Nasrallah M.E."/>
            <person name="Ortiz D."/>
            <person name="Piller C.R."/>
            <person name="Privatt S.R."/>
            <person name="Schneider S.L."/>
            <person name="Sharp S."/>
            <person name="Smith T.C."/>
            <person name="Stanton J.D."/>
            <person name="Ullery H.E."/>
            <person name="Wilson R.J."/>
            <person name="Serrano M.G."/>
            <person name="Buck G."/>
            <person name="Lee V."/>
            <person name="Wang Y."/>
            <person name="Carvalho R."/>
            <person name="Voegtly L."/>
            <person name="Shi R."/>
            <person name="Duckworth R."/>
            <person name="Johnson A."/>
            <person name="Loviza R."/>
            <person name="Walstead R."/>
            <person name="Shah Z."/>
            <person name="Kiflezghi M."/>
            <person name="Wade K."/>
            <person name="Ball S.L."/>
            <person name="Bradley K.W."/>
            <person name="Asai D.J."/>
            <person name="Bowman C.A."/>
            <person name="Russell D.A."/>
            <person name="Pope W.H."/>
            <person name="Jacobs-Sera D."/>
            <person name="Hendrix R.W."/>
            <person name="Hatfull G.F."/>
        </authorList>
    </citation>
    <scope>NUCLEOTIDE SEQUENCE [LARGE SCALE GENOMIC DNA]</scope>
    <source>
        <strain evidence="3 4">DSM 27648</strain>
    </source>
</reference>
<evidence type="ECO:0000256" key="1">
    <source>
        <dbReference type="SAM" id="MobiDB-lite"/>
    </source>
</evidence>
<evidence type="ECO:0008006" key="5">
    <source>
        <dbReference type="Google" id="ProtNLM"/>
    </source>
</evidence>
<gene>
    <name evidence="3" type="ORF">AKJ09_02527</name>
</gene>
<sequence>MRSLFVTGLLFSTFTLACLACGSSKPKDTRFPAREPGCDVQVFPEAPTVPTENIGTVSAICSDDISTQDCLRTLKDEACKLGADVVWGVSDEPAHSDTKKKLAGRAAHTKAAK</sequence>
<evidence type="ECO:0000256" key="2">
    <source>
        <dbReference type="SAM" id="SignalP"/>
    </source>
</evidence>
<feature type="chain" id="PRO_5005466166" description="Lipoprotein" evidence="2">
    <location>
        <begin position="18"/>
        <end position="113"/>
    </location>
</feature>
<dbReference type="EMBL" id="CP012333">
    <property type="protein sequence ID" value="AKU95863.1"/>
    <property type="molecule type" value="Genomic_DNA"/>
</dbReference>
<dbReference type="KEGG" id="llu:AKJ09_02527"/>
<feature type="compositionally biased region" description="Basic residues" evidence="1">
    <location>
        <begin position="101"/>
        <end position="113"/>
    </location>
</feature>
<name>A0A0K1PQQ7_9BACT</name>
<dbReference type="STRING" id="1391654.AKJ09_02527"/>
<dbReference type="PROSITE" id="PS51257">
    <property type="entry name" value="PROKAR_LIPOPROTEIN"/>
    <property type="match status" value="1"/>
</dbReference>
<protein>
    <recommendedName>
        <fullName evidence="5">Lipoprotein</fullName>
    </recommendedName>
</protein>
<keyword evidence="2" id="KW-0732">Signal</keyword>
<organism evidence="3 4">
    <name type="scientific">Labilithrix luteola</name>
    <dbReference type="NCBI Taxonomy" id="1391654"/>
    <lineage>
        <taxon>Bacteria</taxon>
        <taxon>Pseudomonadati</taxon>
        <taxon>Myxococcota</taxon>
        <taxon>Polyangia</taxon>
        <taxon>Polyangiales</taxon>
        <taxon>Labilitrichaceae</taxon>
        <taxon>Labilithrix</taxon>
    </lineage>
</organism>
<feature type="region of interest" description="Disordered" evidence="1">
    <location>
        <begin position="91"/>
        <end position="113"/>
    </location>
</feature>
<evidence type="ECO:0000313" key="4">
    <source>
        <dbReference type="Proteomes" id="UP000064967"/>
    </source>
</evidence>
<evidence type="ECO:0000313" key="3">
    <source>
        <dbReference type="EMBL" id="AKU95863.1"/>
    </source>
</evidence>